<proteinExistence type="predicted"/>
<feature type="domain" description="CUE" evidence="2">
    <location>
        <begin position="4"/>
        <end position="47"/>
    </location>
</feature>
<evidence type="ECO:0000313" key="4">
    <source>
        <dbReference type="Proteomes" id="UP000789739"/>
    </source>
</evidence>
<feature type="region of interest" description="Disordered" evidence="1">
    <location>
        <begin position="245"/>
        <end position="327"/>
    </location>
</feature>
<dbReference type="AlphaFoldDB" id="A0A9N8WJI5"/>
<comment type="caution">
    <text evidence="3">The sequence shown here is derived from an EMBL/GenBank/DDBJ whole genome shotgun (WGS) entry which is preliminary data.</text>
</comment>
<dbReference type="SUPFAM" id="SSF46934">
    <property type="entry name" value="UBA-like"/>
    <property type="match status" value="1"/>
</dbReference>
<protein>
    <submittedName>
        <fullName evidence="3">3810_t:CDS:1</fullName>
    </submittedName>
</protein>
<organism evidence="3 4">
    <name type="scientific">Paraglomus brasilianum</name>
    <dbReference type="NCBI Taxonomy" id="144538"/>
    <lineage>
        <taxon>Eukaryota</taxon>
        <taxon>Fungi</taxon>
        <taxon>Fungi incertae sedis</taxon>
        <taxon>Mucoromycota</taxon>
        <taxon>Glomeromycotina</taxon>
        <taxon>Glomeromycetes</taxon>
        <taxon>Paraglomerales</taxon>
        <taxon>Paraglomeraceae</taxon>
        <taxon>Paraglomus</taxon>
    </lineage>
</organism>
<dbReference type="PANTHER" id="PTHR16461:SF5">
    <property type="entry name" value="TOLL-INTERACTING PROTEIN"/>
    <property type="match status" value="1"/>
</dbReference>
<feature type="compositionally biased region" description="Polar residues" evidence="1">
    <location>
        <begin position="200"/>
        <end position="210"/>
    </location>
</feature>
<accession>A0A9N8WJI5</accession>
<evidence type="ECO:0000256" key="1">
    <source>
        <dbReference type="SAM" id="MobiDB-lite"/>
    </source>
</evidence>
<dbReference type="InterPro" id="IPR009060">
    <property type="entry name" value="UBA-like_sf"/>
</dbReference>
<feature type="region of interest" description="Disordered" evidence="1">
    <location>
        <begin position="96"/>
        <end position="119"/>
    </location>
</feature>
<dbReference type="EMBL" id="CAJVPI010000160">
    <property type="protein sequence ID" value="CAG8491697.1"/>
    <property type="molecule type" value="Genomic_DNA"/>
</dbReference>
<dbReference type="OrthoDB" id="9942608at2759"/>
<dbReference type="PANTHER" id="PTHR16461">
    <property type="entry name" value="TOLL-INTERACTING PROTEIN"/>
    <property type="match status" value="1"/>
</dbReference>
<dbReference type="CDD" id="cd14279">
    <property type="entry name" value="CUE"/>
    <property type="match status" value="1"/>
</dbReference>
<feature type="compositionally biased region" description="Basic and acidic residues" evidence="1">
    <location>
        <begin position="105"/>
        <end position="117"/>
    </location>
</feature>
<dbReference type="InterPro" id="IPR003892">
    <property type="entry name" value="CUE"/>
</dbReference>
<dbReference type="GO" id="GO:0043130">
    <property type="term" value="F:ubiquitin binding"/>
    <property type="evidence" value="ECO:0007669"/>
    <property type="project" value="InterPro"/>
</dbReference>
<dbReference type="GO" id="GO:0006511">
    <property type="term" value="P:ubiquitin-dependent protein catabolic process"/>
    <property type="evidence" value="ECO:0007669"/>
    <property type="project" value="TreeGrafter"/>
</dbReference>
<dbReference type="GO" id="GO:0031624">
    <property type="term" value="F:ubiquitin conjugating enzyme binding"/>
    <property type="evidence" value="ECO:0007669"/>
    <property type="project" value="TreeGrafter"/>
</dbReference>
<feature type="region of interest" description="Disordered" evidence="1">
    <location>
        <begin position="190"/>
        <end position="210"/>
    </location>
</feature>
<evidence type="ECO:0000259" key="2">
    <source>
        <dbReference type="PROSITE" id="PS51140"/>
    </source>
</evidence>
<dbReference type="Gene3D" id="1.10.8.10">
    <property type="entry name" value="DNA helicase RuvA subunit, C-terminal domain"/>
    <property type="match status" value="1"/>
</dbReference>
<keyword evidence="4" id="KW-1185">Reference proteome</keyword>
<reference evidence="3" key="1">
    <citation type="submission" date="2021-06" db="EMBL/GenBank/DDBJ databases">
        <authorList>
            <person name="Kallberg Y."/>
            <person name="Tangrot J."/>
            <person name="Rosling A."/>
        </authorList>
    </citation>
    <scope>NUCLEOTIDE SEQUENCE</scope>
    <source>
        <strain evidence="3">BR232B</strain>
    </source>
</reference>
<dbReference type="Proteomes" id="UP000789739">
    <property type="component" value="Unassembled WGS sequence"/>
</dbReference>
<feature type="compositionally biased region" description="Polar residues" evidence="1">
    <location>
        <begin position="250"/>
        <end position="272"/>
    </location>
</feature>
<name>A0A9N8WJI5_9GLOM</name>
<dbReference type="GO" id="GO:0005737">
    <property type="term" value="C:cytoplasm"/>
    <property type="evidence" value="ECO:0007669"/>
    <property type="project" value="TreeGrafter"/>
</dbReference>
<gene>
    <name evidence="3" type="ORF">PBRASI_LOCUS2141</name>
</gene>
<evidence type="ECO:0000313" key="3">
    <source>
        <dbReference type="EMBL" id="CAG8491697.1"/>
    </source>
</evidence>
<dbReference type="PROSITE" id="PS51140">
    <property type="entry name" value="CUE"/>
    <property type="match status" value="1"/>
</dbReference>
<sequence>MAEERIQNLGVLRSMFPTIDPEVCEAVFDTNGGKLEESINALLSMVDPDYKAEEAVPVQTITGHVTSTSREQIQLDEELARTLALEADREARYYEQSVRAQQQKRNQEKEQQSKEGDFFTDELPVIKEKFTTAAHTAADTTKKKVKEWYEKFKSSVRDDDSPHMTGAQYTNLPADEADHALLTEDYPPLSQTRTQDAHSNKYNKSGGYTSQYNRAGAYTSSYNTSSDVDRDAITTVYNPSSDVDRDAITTVYNPPQRSTESPARFSETNNEPIQIIRDKSNSSSFPAVTVEEEDDDDLIKPSPYAISGNIGNTKPAVPPRPSASSEE</sequence>
<dbReference type="Pfam" id="PF02845">
    <property type="entry name" value="CUE"/>
    <property type="match status" value="1"/>
</dbReference>